<dbReference type="SUPFAM" id="SSF116734">
    <property type="entry name" value="DNA methylase specificity domain"/>
    <property type="match status" value="2"/>
</dbReference>
<comment type="similarity">
    <text evidence="1">Belongs to the type-I restriction system S methylase family.</text>
</comment>
<dbReference type="Proteomes" id="UP001251857">
    <property type="component" value="Unassembled WGS sequence"/>
</dbReference>
<proteinExistence type="inferred from homology"/>
<protein>
    <submittedName>
        <fullName evidence="5">Restriction endonuclease subunit S</fullName>
        <ecNumber evidence="5">3.1.21.-</ecNumber>
    </submittedName>
</protein>
<name>A0ABU3C2L7_9GAMM</name>
<reference evidence="5 6" key="1">
    <citation type="submission" date="2023-09" db="EMBL/GenBank/DDBJ databases">
        <authorList>
            <person name="Rey-Velasco X."/>
        </authorList>
    </citation>
    <scope>NUCLEOTIDE SEQUENCE [LARGE SCALE GENOMIC DNA]</scope>
    <source>
        <strain evidence="5 6">W335</strain>
    </source>
</reference>
<gene>
    <name evidence="5" type="ORF">RM532_11610</name>
</gene>
<dbReference type="Gene3D" id="3.90.220.20">
    <property type="entry name" value="DNA methylase specificity domains"/>
    <property type="match status" value="2"/>
</dbReference>
<evidence type="ECO:0000256" key="1">
    <source>
        <dbReference type="ARBA" id="ARBA00010923"/>
    </source>
</evidence>
<feature type="domain" description="Type I restriction modification DNA specificity" evidence="4">
    <location>
        <begin position="106"/>
        <end position="193"/>
    </location>
</feature>
<keyword evidence="6" id="KW-1185">Reference proteome</keyword>
<keyword evidence="3" id="KW-0238">DNA-binding</keyword>
<dbReference type="GO" id="GO:0016787">
    <property type="term" value="F:hydrolase activity"/>
    <property type="evidence" value="ECO:0007669"/>
    <property type="project" value="UniProtKB-KW"/>
</dbReference>
<evidence type="ECO:0000313" key="6">
    <source>
        <dbReference type="Proteomes" id="UP001251857"/>
    </source>
</evidence>
<dbReference type="PANTHER" id="PTHR30408:SF13">
    <property type="entry name" value="TYPE I RESTRICTION ENZYME HINDI SPECIFICITY SUBUNIT"/>
    <property type="match status" value="1"/>
</dbReference>
<keyword evidence="5" id="KW-0540">Nuclease</keyword>
<keyword evidence="2" id="KW-0680">Restriction system</keyword>
<accession>A0ABU3C2L7</accession>
<dbReference type="CDD" id="cd17255">
    <property type="entry name" value="RMtype1_S_Fco49512ORF2615P-TRD2-CR2_like"/>
    <property type="match status" value="1"/>
</dbReference>
<comment type="caution">
    <text evidence="5">The sequence shown here is derived from an EMBL/GenBank/DDBJ whole genome shotgun (WGS) entry which is preliminary data.</text>
</comment>
<dbReference type="RefSeq" id="WP_311653500.1">
    <property type="nucleotide sequence ID" value="NZ_JAVRIB010000012.1"/>
</dbReference>
<dbReference type="EC" id="3.1.21.-" evidence="5"/>
<dbReference type="InterPro" id="IPR044946">
    <property type="entry name" value="Restrct_endonuc_typeI_TRD_sf"/>
</dbReference>
<dbReference type="InterPro" id="IPR052021">
    <property type="entry name" value="Type-I_RS_S_subunit"/>
</dbReference>
<dbReference type="EMBL" id="JAVRIB010000012">
    <property type="protein sequence ID" value="MDT0635599.1"/>
    <property type="molecule type" value="Genomic_DNA"/>
</dbReference>
<dbReference type="InterPro" id="IPR000055">
    <property type="entry name" value="Restrct_endonuc_typeI_TRD"/>
</dbReference>
<keyword evidence="5" id="KW-0378">Hydrolase</keyword>
<evidence type="ECO:0000256" key="3">
    <source>
        <dbReference type="ARBA" id="ARBA00023125"/>
    </source>
</evidence>
<feature type="domain" description="Type I restriction modification DNA specificity" evidence="4">
    <location>
        <begin position="241"/>
        <end position="387"/>
    </location>
</feature>
<evidence type="ECO:0000256" key="2">
    <source>
        <dbReference type="ARBA" id="ARBA00022747"/>
    </source>
</evidence>
<keyword evidence="5" id="KW-0255">Endonuclease</keyword>
<evidence type="ECO:0000259" key="4">
    <source>
        <dbReference type="Pfam" id="PF01420"/>
    </source>
</evidence>
<dbReference type="Pfam" id="PF01420">
    <property type="entry name" value="Methylase_S"/>
    <property type="match status" value="2"/>
</dbReference>
<dbReference type="GO" id="GO:0004519">
    <property type="term" value="F:endonuclease activity"/>
    <property type="evidence" value="ECO:0007669"/>
    <property type="project" value="UniProtKB-KW"/>
</dbReference>
<dbReference type="Gene3D" id="1.10.287.1120">
    <property type="entry name" value="Bipartite methylase S protein"/>
    <property type="match status" value="1"/>
</dbReference>
<organism evidence="5 6">
    <name type="scientific">Spectribacter hydrogenoxidans</name>
    <dbReference type="NCBI Taxonomy" id="3075608"/>
    <lineage>
        <taxon>Bacteria</taxon>
        <taxon>Pseudomonadati</taxon>
        <taxon>Pseudomonadota</taxon>
        <taxon>Gammaproteobacteria</taxon>
        <taxon>Salinisphaerales</taxon>
        <taxon>Salinisphaeraceae</taxon>
        <taxon>Spectribacter</taxon>
    </lineage>
</organism>
<sequence>MSKNDKQHALVPRLRFPEFRKLPGWNESALTGICDVNPSHDGLPESFYYIDLESVEAGTLRNPKRIERANAPSRAQRYLRDGDILYQTVRPYQRNNLLFDFGAEDDYVASTGYAQLRAGESIGFLYQLIHTDSFVERVLAKCTGSNYPAIKSSDLESVSICIPPDAAEQRKIADCLGSLDDWIAAEGRKLEALRDHKKGLMQQLFPREGKTRPRLRFPEFRDAPEWERFLLEQLEDERRIELGRGKVISHDDMRANPGPHPVYSSSVIDNGLMGTYGDYLFDEELISWSVDGGGHFFYRPKHKFSITNVSGFIRVLSDDIICQFLAYQLQRLHASETFNYVQKAHPSVIRTLYTVGLPDSSEQQRIADCLSAIDALITTQAEKINALRIHKRGLMQQLFPSPEDAEV</sequence>
<evidence type="ECO:0000313" key="5">
    <source>
        <dbReference type="EMBL" id="MDT0635599.1"/>
    </source>
</evidence>
<dbReference type="PANTHER" id="PTHR30408">
    <property type="entry name" value="TYPE-1 RESTRICTION ENZYME ECOKI SPECIFICITY PROTEIN"/>
    <property type="match status" value="1"/>
</dbReference>